<sequence length="270" mass="30760">MDNLKDKFAKLLEEKSILEDEILSIASLARNYQSQAKSSKEEYEKLEASYSLMCSQNSNLEAEVIRISEELQVISAENQLLNLQNEELTNEVQKIRETYDADSKSNAIKELSYIILSKDHGSTDSPLHQAKYSEFIKEALESKIKSMEKERDDYQAKYKECLGKYIDSLKQLKCSDDTLLHLTDKKNILSDDILMNRIQATQMELELSVCNLEAIECEEVSFCTSLAESPKISSDNPKKSRSNLIPINFLGVQAGMIEELLMRLGPNLIR</sequence>
<gene>
    <name evidence="2" type="ORF">SteCoe_14621</name>
</gene>
<keyword evidence="3" id="KW-1185">Reference proteome</keyword>
<protein>
    <submittedName>
        <fullName evidence="2">Uncharacterized protein</fullName>
    </submittedName>
</protein>
<accession>A0A1R2C5L4</accession>
<evidence type="ECO:0000256" key="1">
    <source>
        <dbReference type="SAM" id="Coils"/>
    </source>
</evidence>
<dbReference type="Proteomes" id="UP000187209">
    <property type="component" value="Unassembled WGS sequence"/>
</dbReference>
<name>A0A1R2C5L4_9CILI</name>
<comment type="caution">
    <text evidence="2">The sequence shown here is derived from an EMBL/GenBank/DDBJ whole genome shotgun (WGS) entry which is preliminary data.</text>
</comment>
<feature type="coiled-coil region" evidence="1">
    <location>
        <begin position="1"/>
        <end position="105"/>
    </location>
</feature>
<proteinExistence type="predicted"/>
<dbReference type="EMBL" id="MPUH01000274">
    <property type="protein sequence ID" value="OMJ84277.1"/>
    <property type="molecule type" value="Genomic_DNA"/>
</dbReference>
<reference evidence="2 3" key="1">
    <citation type="submission" date="2016-11" db="EMBL/GenBank/DDBJ databases">
        <title>The macronuclear genome of Stentor coeruleus: a giant cell with tiny introns.</title>
        <authorList>
            <person name="Slabodnick M."/>
            <person name="Ruby J.G."/>
            <person name="Reiff S.B."/>
            <person name="Swart E.C."/>
            <person name="Gosai S."/>
            <person name="Prabakaran S."/>
            <person name="Witkowska E."/>
            <person name="Larue G.E."/>
            <person name="Fisher S."/>
            <person name="Freeman R.M."/>
            <person name="Gunawardena J."/>
            <person name="Chu W."/>
            <person name="Stover N.A."/>
            <person name="Gregory B.D."/>
            <person name="Nowacki M."/>
            <person name="Derisi J."/>
            <person name="Roy S.W."/>
            <person name="Marshall W.F."/>
            <person name="Sood P."/>
        </authorList>
    </citation>
    <scope>NUCLEOTIDE SEQUENCE [LARGE SCALE GENOMIC DNA]</scope>
    <source>
        <strain evidence="2">WM001</strain>
    </source>
</reference>
<feature type="coiled-coil region" evidence="1">
    <location>
        <begin position="137"/>
        <end position="164"/>
    </location>
</feature>
<keyword evidence="1" id="KW-0175">Coiled coil</keyword>
<organism evidence="2 3">
    <name type="scientific">Stentor coeruleus</name>
    <dbReference type="NCBI Taxonomy" id="5963"/>
    <lineage>
        <taxon>Eukaryota</taxon>
        <taxon>Sar</taxon>
        <taxon>Alveolata</taxon>
        <taxon>Ciliophora</taxon>
        <taxon>Postciliodesmatophora</taxon>
        <taxon>Heterotrichea</taxon>
        <taxon>Heterotrichida</taxon>
        <taxon>Stentoridae</taxon>
        <taxon>Stentor</taxon>
    </lineage>
</organism>
<evidence type="ECO:0000313" key="3">
    <source>
        <dbReference type="Proteomes" id="UP000187209"/>
    </source>
</evidence>
<evidence type="ECO:0000313" key="2">
    <source>
        <dbReference type="EMBL" id="OMJ84277.1"/>
    </source>
</evidence>
<dbReference type="AlphaFoldDB" id="A0A1R2C5L4"/>